<keyword evidence="1" id="KW-1133">Transmembrane helix</keyword>
<sequence>MNTLAVHFIRLGLGFGRGMIFCGCFVKNNLGKAMEKQFKAENKPERKFAMNIDLYTVWQKLAFLIVHKTTLWLLIVLLGTALASWRLAVVLDKHNARQREASLARKTAVGYAATAVILWLLSVVLG</sequence>
<accession>A1HRT0</accession>
<dbReference type="RefSeq" id="WP_007289736.1">
    <property type="nucleotide sequence ID" value="NZ_AAWL01000012.1"/>
</dbReference>
<keyword evidence="1" id="KW-0812">Transmembrane</keyword>
<organism evidence="2 3">
    <name type="scientific">Thermosinus carboxydivorans Nor1</name>
    <dbReference type="NCBI Taxonomy" id="401526"/>
    <lineage>
        <taxon>Bacteria</taxon>
        <taxon>Bacillati</taxon>
        <taxon>Bacillota</taxon>
        <taxon>Negativicutes</taxon>
        <taxon>Selenomonadales</taxon>
        <taxon>Sporomusaceae</taxon>
        <taxon>Thermosinus</taxon>
    </lineage>
</organism>
<feature type="transmembrane region" description="Helical" evidence="1">
    <location>
        <begin position="72"/>
        <end position="91"/>
    </location>
</feature>
<proteinExistence type="predicted"/>
<reference evidence="2 3" key="2">
    <citation type="submission" date="2007-01" db="EMBL/GenBank/DDBJ databases">
        <title>Sequencing of the draft genome and assembly of Thermosinus carboxydivorans Nor1.</title>
        <authorList>
            <consortium name="US DOE Joint Genome Institute (JGI-PGF)"/>
            <person name="Copeland A."/>
            <person name="Lucas S."/>
            <person name="Lapidus A."/>
            <person name="Barry K."/>
            <person name="Glavina del Rio T."/>
            <person name="Dalin E."/>
            <person name="Tice H."/>
            <person name="Bruce D."/>
            <person name="Pitluck S."/>
            <person name="Richardson P."/>
        </authorList>
    </citation>
    <scope>NUCLEOTIDE SEQUENCE [LARGE SCALE GENOMIC DNA]</scope>
    <source>
        <strain evidence="2 3">Nor1</strain>
    </source>
</reference>
<evidence type="ECO:0000313" key="3">
    <source>
        <dbReference type="Proteomes" id="UP000005139"/>
    </source>
</evidence>
<protein>
    <submittedName>
        <fullName evidence="2">Uncharacterized protein</fullName>
    </submittedName>
</protein>
<comment type="caution">
    <text evidence="2">The sequence shown here is derived from an EMBL/GenBank/DDBJ whole genome shotgun (WGS) entry which is preliminary data.</text>
</comment>
<name>A1HRT0_9FIRM</name>
<reference evidence="2 3" key="1">
    <citation type="submission" date="2007-01" db="EMBL/GenBank/DDBJ databases">
        <title>Annotation of the draft genome assembly of Thermosinus carboxydivorans Nor1.</title>
        <authorList>
            <consortium name="US DOE Joint Genome Institute (JGI-ORNL)"/>
            <person name="Larimer F."/>
            <person name="Land M."/>
            <person name="Hauser L."/>
        </authorList>
    </citation>
    <scope>NUCLEOTIDE SEQUENCE [LARGE SCALE GENOMIC DNA]</scope>
    <source>
        <strain evidence="2 3">Nor1</strain>
    </source>
</reference>
<evidence type="ECO:0000313" key="2">
    <source>
        <dbReference type="EMBL" id="EAX47251.1"/>
    </source>
</evidence>
<keyword evidence="3" id="KW-1185">Reference proteome</keyword>
<dbReference type="Proteomes" id="UP000005139">
    <property type="component" value="Unassembled WGS sequence"/>
</dbReference>
<feature type="transmembrane region" description="Helical" evidence="1">
    <location>
        <begin position="6"/>
        <end position="27"/>
    </location>
</feature>
<dbReference type="eggNOG" id="ENOG5033GP8">
    <property type="taxonomic scope" value="Bacteria"/>
</dbReference>
<gene>
    <name evidence="2" type="ORF">TcarDRAFT_0940</name>
</gene>
<evidence type="ECO:0000256" key="1">
    <source>
        <dbReference type="SAM" id="Phobius"/>
    </source>
</evidence>
<dbReference type="AlphaFoldDB" id="A1HRT0"/>
<dbReference type="EMBL" id="AAWL01000012">
    <property type="protein sequence ID" value="EAX47251.1"/>
    <property type="molecule type" value="Genomic_DNA"/>
</dbReference>
<keyword evidence="1" id="KW-0472">Membrane</keyword>
<feature type="transmembrane region" description="Helical" evidence="1">
    <location>
        <begin position="103"/>
        <end position="125"/>
    </location>
</feature>